<comment type="caution">
    <text evidence="9">Lacks conserved residue(s) required for the propagation of feature annotation.</text>
</comment>
<dbReference type="SUPFAM" id="SSF53613">
    <property type="entry name" value="Ribokinase-like"/>
    <property type="match status" value="1"/>
</dbReference>
<feature type="binding site" evidence="9">
    <location>
        <position position="272"/>
    </location>
    <ligand>
        <name>ATP</name>
        <dbReference type="ChEBI" id="CHEBI:30616"/>
    </ligand>
</feature>
<feature type="binding site" evidence="9">
    <location>
        <begin position="42"/>
        <end position="46"/>
    </location>
    <ligand>
        <name>substrate</name>
    </ligand>
</feature>
<dbReference type="PANTHER" id="PTHR10584:SF166">
    <property type="entry name" value="RIBOKINASE"/>
    <property type="match status" value="1"/>
</dbReference>
<comment type="activity regulation">
    <text evidence="9">Activated by a monovalent cation that binds near, but not in, the active site. The most likely occupant of the site in vivo is potassium. Ion binding induces a conformational change that may alter substrate affinity.</text>
</comment>
<sequence length="305" mass="30641">MIATPGICVLGSSNMDLVAFAERAPSLGETVMGTRFLTVPGGKGANQAIAAARAGGAVRMIGAVGGDNFGRALRGVLRASGVDDTALRETTEPTGIAHIVVDGGGSNAIIVIAGANGTVTSLSVHDEGIVTSSSVLLLQLELPIEAAIAGAAAAHRAGVRVILTPAPSRPIPDALFANVDLLAPNQHELADITGIRDPKTALVSLLEKVPAAVVTLGSEGCLYGARGLPPFHVPAPKVDAVDTTAAGDTFVGVLAVALAEGRDIVEALHRANAAAALSVQRAGASSSMPARDEIDAFLLRLAGRA</sequence>
<keyword evidence="5 9" id="KW-0067">ATP-binding</keyword>
<feature type="domain" description="Carbohydrate kinase PfkB" evidence="10">
    <location>
        <begin position="7"/>
        <end position="290"/>
    </location>
</feature>
<keyword evidence="3 9" id="KW-0547">Nucleotide-binding</keyword>
<keyword evidence="9" id="KW-0963">Cytoplasm</keyword>
<feature type="binding site" evidence="9">
    <location>
        <position position="278"/>
    </location>
    <ligand>
        <name>K(+)</name>
        <dbReference type="ChEBI" id="CHEBI:29103"/>
    </ligand>
</feature>
<feature type="binding site" evidence="9">
    <location>
        <position position="185"/>
    </location>
    <ligand>
        <name>ATP</name>
        <dbReference type="ChEBI" id="CHEBI:30616"/>
    </ligand>
</feature>
<keyword evidence="4 9" id="KW-0418">Kinase</keyword>
<dbReference type="Pfam" id="PF00294">
    <property type="entry name" value="PfkB"/>
    <property type="match status" value="1"/>
</dbReference>
<keyword evidence="1 9" id="KW-0808">Transferase</keyword>
<dbReference type="CDD" id="cd01174">
    <property type="entry name" value="ribokinase"/>
    <property type="match status" value="1"/>
</dbReference>
<feature type="binding site" evidence="9">
    <location>
        <position position="287"/>
    </location>
    <ligand>
        <name>K(+)</name>
        <dbReference type="ChEBI" id="CHEBI:29103"/>
    </ligand>
</feature>
<comment type="pathway">
    <text evidence="9">Carbohydrate metabolism; D-ribose degradation; D-ribose 5-phosphate from beta-D-ribopyranose: step 2/2.</text>
</comment>
<comment type="subunit">
    <text evidence="9">Homodimer.</text>
</comment>
<feature type="binding site" evidence="9">
    <location>
        <begin position="215"/>
        <end position="220"/>
    </location>
    <ligand>
        <name>ATP</name>
        <dbReference type="ChEBI" id="CHEBI:30616"/>
    </ligand>
</feature>
<feature type="binding site" evidence="9">
    <location>
        <position position="244"/>
    </location>
    <ligand>
        <name>K(+)</name>
        <dbReference type="ChEBI" id="CHEBI:29103"/>
    </ligand>
</feature>
<keyword evidence="6 9" id="KW-0460">Magnesium</keyword>
<reference evidence="11 12" key="1">
    <citation type="submission" date="2021-12" db="EMBL/GenBank/DDBJ databases">
        <title>Discovery of the Pendulisporaceae a myxobacterial family with distinct sporulation behavior and unique specialized metabolism.</title>
        <authorList>
            <person name="Garcia R."/>
            <person name="Popoff A."/>
            <person name="Bader C.D."/>
            <person name="Loehr J."/>
            <person name="Walesch S."/>
            <person name="Walt C."/>
            <person name="Boldt J."/>
            <person name="Bunk B."/>
            <person name="Haeckl F.J.F.P.J."/>
            <person name="Gunesch A.P."/>
            <person name="Birkelbach J."/>
            <person name="Nuebel U."/>
            <person name="Pietschmann T."/>
            <person name="Bach T."/>
            <person name="Mueller R."/>
        </authorList>
    </citation>
    <scope>NUCLEOTIDE SEQUENCE [LARGE SCALE GENOMIC DNA]</scope>
    <source>
        <strain evidence="11 12">MSr12523</strain>
    </source>
</reference>
<gene>
    <name evidence="9" type="primary">rbsK</name>
    <name evidence="11" type="ORF">LZC95_37145</name>
</gene>
<comment type="cofactor">
    <cofactor evidence="9">
        <name>Mg(2+)</name>
        <dbReference type="ChEBI" id="CHEBI:18420"/>
    </cofactor>
    <text evidence="9">Requires a divalent cation, most likely magnesium in vivo, as an electrophilic catalyst to aid phosphoryl group transfer. It is the chelate of the metal and the nucleotide that is the actual substrate.</text>
</comment>
<feature type="binding site" evidence="9">
    <location>
        <position position="281"/>
    </location>
    <ligand>
        <name>K(+)</name>
        <dbReference type="ChEBI" id="CHEBI:29103"/>
    </ligand>
</feature>
<evidence type="ECO:0000313" key="12">
    <source>
        <dbReference type="Proteomes" id="UP001379533"/>
    </source>
</evidence>
<dbReference type="Gene3D" id="3.40.1190.20">
    <property type="match status" value="1"/>
</dbReference>
<dbReference type="Proteomes" id="UP001379533">
    <property type="component" value="Chromosome"/>
</dbReference>
<feature type="binding site" evidence="9">
    <location>
        <position position="242"/>
    </location>
    <ligand>
        <name>K(+)</name>
        <dbReference type="ChEBI" id="CHEBI:29103"/>
    </ligand>
</feature>
<dbReference type="EMBL" id="CP089982">
    <property type="protein sequence ID" value="WXA92067.1"/>
    <property type="molecule type" value="Genomic_DNA"/>
</dbReference>
<evidence type="ECO:0000256" key="6">
    <source>
        <dbReference type="ARBA" id="ARBA00022842"/>
    </source>
</evidence>
<evidence type="ECO:0000259" key="10">
    <source>
        <dbReference type="Pfam" id="PF00294"/>
    </source>
</evidence>
<organism evidence="11 12">
    <name type="scientific">Pendulispora brunnea</name>
    <dbReference type="NCBI Taxonomy" id="2905690"/>
    <lineage>
        <taxon>Bacteria</taxon>
        <taxon>Pseudomonadati</taxon>
        <taxon>Myxococcota</taxon>
        <taxon>Myxococcia</taxon>
        <taxon>Myxococcales</taxon>
        <taxon>Sorangiineae</taxon>
        <taxon>Pendulisporaceae</taxon>
        <taxon>Pendulispora</taxon>
    </lineage>
</organism>
<evidence type="ECO:0000256" key="8">
    <source>
        <dbReference type="ARBA" id="ARBA00023277"/>
    </source>
</evidence>
<comment type="subcellular location">
    <subcellularLocation>
        <location evidence="9">Cytoplasm</location>
    </subcellularLocation>
</comment>
<comment type="catalytic activity">
    <reaction evidence="9">
        <text>D-ribose + ATP = D-ribose 5-phosphate + ADP + H(+)</text>
        <dbReference type="Rhea" id="RHEA:13697"/>
        <dbReference type="ChEBI" id="CHEBI:15378"/>
        <dbReference type="ChEBI" id="CHEBI:30616"/>
        <dbReference type="ChEBI" id="CHEBI:47013"/>
        <dbReference type="ChEBI" id="CHEBI:78346"/>
        <dbReference type="ChEBI" id="CHEBI:456216"/>
        <dbReference type="EC" id="2.7.1.15"/>
    </reaction>
</comment>
<dbReference type="PANTHER" id="PTHR10584">
    <property type="entry name" value="SUGAR KINASE"/>
    <property type="match status" value="1"/>
</dbReference>
<dbReference type="HAMAP" id="MF_01987">
    <property type="entry name" value="Ribokinase"/>
    <property type="match status" value="1"/>
</dbReference>
<dbReference type="InterPro" id="IPR011877">
    <property type="entry name" value="Ribokinase"/>
</dbReference>
<feature type="binding site" evidence="9">
    <location>
        <position position="141"/>
    </location>
    <ligand>
        <name>substrate</name>
    </ligand>
</feature>
<feature type="active site" description="Proton acceptor" evidence="9">
    <location>
        <position position="248"/>
    </location>
</feature>
<feature type="binding site" evidence="9">
    <location>
        <position position="283"/>
    </location>
    <ligand>
        <name>K(+)</name>
        <dbReference type="ChEBI" id="CHEBI:29103"/>
    </ligand>
</feature>
<proteinExistence type="inferred from homology"/>
<comment type="function">
    <text evidence="9">Catalyzes the phosphorylation of ribose at O-5 in a reaction requiring ATP and magnesium. The resulting D-ribose-5-phosphate can then be used either for sythesis of nucleotides, histidine, and tryptophan, or as a component of the pentose phosphate pathway.</text>
</comment>
<keyword evidence="8 9" id="KW-0119">Carbohydrate metabolism</keyword>
<protein>
    <recommendedName>
        <fullName evidence="9">Ribokinase</fullName>
        <shortName evidence="9">RK</shortName>
        <ecNumber evidence="9">2.7.1.15</ecNumber>
    </recommendedName>
</protein>
<evidence type="ECO:0000256" key="2">
    <source>
        <dbReference type="ARBA" id="ARBA00022723"/>
    </source>
</evidence>
<keyword evidence="2 9" id="KW-0479">Metal-binding</keyword>
<dbReference type="InterPro" id="IPR029056">
    <property type="entry name" value="Ribokinase-like"/>
</dbReference>
<feature type="binding site" evidence="9">
    <location>
        <position position="248"/>
    </location>
    <ligand>
        <name>substrate</name>
    </ligand>
</feature>
<evidence type="ECO:0000256" key="5">
    <source>
        <dbReference type="ARBA" id="ARBA00022840"/>
    </source>
</evidence>
<feature type="binding site" evidence="9">
    <location>
        <begin position="14"/>
        <end position="16"/>
    </location>
    <ligand>
        <name>substrate</name>
    </ligand>
</feature>
<evidence type="ECO:0000313" key="11">
    <source>
        <dbReference type="EMBL" id="WXA92067.1"/>
    </source>
</evidence>
<name>A0ABZ2K0E0_9BACT</name>
<dbReference type="InterPro" id="IPR002139">
    <property type="entry name" value="Ribo/fructo_kinase"/>
</dbReference>
<dbReference type="EC" id="2.7.1.15" evidence="9"/>
<evidence type="ECO:0000256" key="4">
    <source>
        <dbReference type="ARBA" id="ARBA00022777"/>
    </source>
</evidence>
<feature type="binding site" evidence="9">
    <location>
        <begin position="247"/>
        <end position="248"/>
    </location>
    <ligand>
        <name>ATP</name>
        <dbReference type="ChEBI" id="CHEBI:30616"/>
    </ligand>
</feature>
<dbReference type="InterPro" id="IPR011611">
    <property type="entry name" value="PfkB_dom"/>
</dbReference>
<dbReference type="PRINTS" id="PR00990">
    <property type="entry name" value="RIBOKINASE"/>
</dbReference>
<evidence type="ECO:0000256" key="3">
    <source>
        <dbReference type="ARBA" id="ARBA00022741"/>
    </source>
</evidence>
<keyword evidence="12" id="KW-1185">Reference proteome</keyword>
<comment type="similarity">
    <text evidence="9">Belongs to the carbohydrate kinase PfkB family. Ribokinase subfamily.</text>
</comment>
<accession>A0ABZ2K0E0</accession>
<dbReference type="RefSeq" id="WP_394842687.1">
    <property type="nucleotide sequence ID" value="NZ_CP089982.1"/>
</dbReference>
<evidence type="ECO:0000256" key="9">
    <source>
        <dbReference type="HAMAP-Rule" id="MF_01987"/>
    </source>
</evidence>
<keyword evidence="7 9" id="KW-0630">Potassium</keyword>
<evidence type="ECO:0000256" key="1">
    <source>
        <dbReference type="ARBA" id="ARBA00022679"/>
    </source>
</evidence>
<evidence type="ECO:0000256" key="7">
    <source>
        <dbReference type="ARBA" id="ARBA00022958"/>
    </source>
</evidence>